<name>A0A7I4YVG2_HAECO</name>
<evidence type="ECO:0000313" key="1">
    <source>
        <dbReference type="Proteomes" id="UP000025227"/>
    </source>
</evidence>
<dbReference type="SUPFAM" id="SSF56219">
    <property type="entry name" value="DNase I-like"/>
    <property type="match status" value="1"/>
</dbReference>
<sequence length="257" mass="30075">MHLKTISIVNCNSPYSTAYKIELDAFYEQLEEIIYNETSFYRFVVGDFNARPGETEEEEWKKKEHRRWTWESPNGTTHAKLDHRLTNRKRCSLDVGVVPSFCSGSDRRLRVRIRFSRKLEKISQHRAKSSKHVVYEGSVPNYALGRYDWQVLDDPTEDYDALDRGLPTCAEQAKLPRMDTTARVSDATKDLLKIRKLRPEQNATHLERLQANISCRQAVRRDLQLYRERRLLEAALNRTSLRKCHRGLPDHSIPLSC</sequence>
<organism evidence="1 2">
    <name type="scientific">Haemonchus contortus</name>
    <name type="common">Barber pole worm</name>
    <dbReference type="NCBI Taxonomy" id="6289"/>
    <lineage>
        <taxon>Eukaryota</taxon>
        <taxon>Metazoa</taxon>
        <taxon>Ecdysozoa</taxon>
        <taxon>Nematoda</taxon>
        <taxon>Chromadorea</taxon>
        <taxon>Rhabditida</taxon>
        <taxon>Rhabditina</taxon>
        <taxon>Rhabditomorpha</taxon>
        <taxon>Strongyloidea</taxon>
        <taxon>Trichostrongylidae</taxon>
        <taxon>Haemonchus</taxon>
    </lineage>
</organism>
<dbReference type="InterPro" id="IPR036691">
    <property type="entry name" value="Endo/exonu/phosph_ase_sf"/>
</dbReference>
<keyword evidence="1" id="KW-1185">Reference proteome</keyword>
<evidence type="ECO:0000313" key="2">
    <source>
        <dbReference type="WBParaSite" id="HCON_00147600-00001"/>
    </source>
</evidence>
<dbReference type="AlphaFoldDB" id="A0A7I4YVG2"/>
<reference evidence="2" key="1">
    <citation type="submission" date="2020-12" db="UniProtKB">
        <authorList>
            <consortium name="WormBaseParasite"/>
        </authorList>
    </citation>
    <scope>IDENTIFICATION</scope>
    <source>
        <strain evidence="2">MHco3</strain>
    </source>
</reference>
<protein>
    <submittedName>
        <fullName evidence="2">Endo/exonuclease/phosphatase domain-containing protein</fullName>
    </submittedName>
</protein>
<dbReference type="OMA" id="DWQINED"/>
<dbReference type="OrthoDB" id="410104at2759"/>
<dbReference type="Proteomes" id="UP000025227">
    <property type="component" value="Unplaced"/>
</dbReference>
<dbReference type="WBParaSite" id="HCON_00147600-00001">
    <property type="protein sequence ID" value="HCON_00147600-00001"/>
    <property type="gene ID" value="HCON_00147600"/>
</dbReference>
<proteinExistence type="predicted"/>
<accession>A0A7I4YVG2</accession>
<dbReference type="Gene3D" id="3.60.10.10">
    <property type="entry name" value="Endonuclease/exonuclease/phosphatase"/>
    <property type="match status" value="1"/>
</dbReference>